<feature type="region of interest" description="Disordered" evidence="1">
    <location>
        <begin position="69"/>
        <end position="93"/>
    </location>
</feature>
<reference evidence="2" key="1">
    <citation type="journal article" date="2023" name="Science">
        <title>Genome structures resolve the early diversification of teleost fishes.</title>
        <authorList>
            <person name="Parey E."/>
            <person name="Louis A."/>
            <person name="Montfort J."/>
            <person name="Bouchez O."/>
            <person name="Roques C."/>
            <person name="Iampietro C."/>
            <person name="Lluch J."/>
            <person name="Castinel A."/>
            <person name="Donnadieu C."/>
            <person name="Desvignes T."/>
            <person name="Floi Bucao C."/>
            <person name="Jouanno E."/>
            <person name="Wen M."/>
            <person name="Mejri S."/>
            <person name="Dirks R."/>
            <person name="Jansen H."/>
            <person name="Henkel C."/>
            <person name="Chen W.J."/>
            <person name="Zahm M."/>
            <person name="Cabau C."/>
            <person name="Klopp C."/>
            <person name="Thompson A.W."/>
            <person name="Robinson-Rechavi M."/>
            <person name="Braasch I."/>
            <person name="Lecointre G."/>
            <person name="Bobe J."/>
            <person name="Postlethwait J.H."/>
            <person name="Berthelot C."/>
            <person name="Roest Crollius H."/>
            <person name="Guiguen Y."/>
        </authorList>
    </citation>
    <scope>NUCLEOTIDE SEQUENCE</scope>
    <source>
        <strain evidence="2">WJC10195</strain>
    </source>
</reference>
<evidence type="ECO:0000256" key="1">
    <source>
        <dbReference type="SAM" id="MobiDB-lite"/>
    </source>
</evidence>
<feature type="compositionally biased region" description="Basic and acidic residues" evidence="1">
    <location>
        <begin position="79"/>
        <end position="93"/>
    </location>
</feature>
<sequence>MRPLASSSEAWIQSAVFEMIEHDSLGSEQKGTWRYFNDKPVISLRSQKKGTGLSVMGLTLLRASVTQFRRRGSNVPKDANCRTDSGSEPRRVP</sequence>
<protein>
    <submittedName>
        <fullName evidence="2">Uncharacterized protein</fullName>
    </submittedName>
</protein>
<name>A0A9Q1E4S9_SYNKA</name>
<evidence type="ECO:0000313" key="2">
    <source>
        <dbReference type="EMBL" id="KAJ8332035.1"/>
    </source>
</evidence>
<accession>A0A9Q1E4S9</accession>
<organism evidence="2 3">
    <name type="scientific">Synaphobranchus kaupii</name>
    <name type="common">Kaup's arrowtooth eel</name>
    <dbReference type="NCBI Taxonomy" id="118154"/>
    <lineage>
        <taxon>Eukaryota</taxon>
        <taxon>Metazoa</taxon>
        <taxon>Chordata</taxon>
        <taxon>Craniata</taxon>
        <taxon>Vertebrata</taxon>
        <taxon>Euteleostomi</taxon>
        <taxon>Actinopterygii</taxon>
        <taxon>Neopterygii</taxon>
        <taxon>Teleostei</taxon>
        <taxon>Anguilliformes</taxon>
        <taxon>Synaphobranchidae</taxon>
        <taxon>Synaphobranchus</taxon>
    </lineage>
</organism>
<evidence type="ECO:0000313" key="3">
    <source>
        <dbReference type="Proteomes" id="UP001152622"/>
    </source>
</evidence>
<comment type="caution">
    <text evidence="2">The sequence shown here is derived from an EMBL/GenBank/DDBJ whole genome shotgun (WGS) entry which is preliminary data.</text>
</comment>
<dbReference type="EMBL" id="JAINUF010000056">
    <property type="protein sequence ID" value="KAJ8332035.1"/>
    <property type="molecule type" value="Genomic_DNA"/>
</dbReference>
<gene>
    <name evidence="2" type="ORF">SKAU_G00429820</name>
</gene>
<proteinExistence type="predicted"/>
<dbReference type="AlphaFoldDB" id="A0A9Q1E4S9"/>
<keyword evidence="3" id="KW-1185">Reference proteome</keyword>
<dbReference type="Proteomes" id="UP001152622">
    <property type="component" value="Unassembled WGS sequence"/>
</dbReference>